<proteinExistence type="predicted"/>
<dbReference type="PROSITE" id="PS00636">
    <property type="entry name" value="DNAJ_1"/>
    <property type="match status" value="1"/>
</dbReference>
<dbReference type="EMBL" id="LVLB01000015">
    <property type="protein sequence ID" value="KYN95750.1"/>
    <property type="molecule type" value="Genomic_DNA"/>
</dbReference>
<feature type="domain" description="J" evidence="3">
    <location>
        <begin position="55"/>
        <end position="119"/>
    </location>
</feature>
<dbReference type="GeneID" id="29778436"/>
<dbReference type="VEuPathDB" id="PlasmoDB:PGABG01_1412300"/>
<dbReference type="PANTHER" id="PTHR44360:SF1">
    <property type="entry name" value="DNAJ HOMOLOG SUBFAMILY B MEMBER 9"/>
    <property type="match status" value="1"/>
</dbReference>
<evidence type="ECO:0000259" key="3">
    <source>
        <dbReference type="PROSITE" id="PS50076"/>
    </source>
</evidence>
<dbReference type="GO" id="GO:0051787">
    <property type="term" value="F:misfolded protein binding"/>
    <property type="evidence" value="ECO:0007669"/>
    <property type="project" value="TreeGrafter"/>
</dbReference>
<keyword evidence="2" id="KW-0812">Transmembrane</keyword>
<dbReference type="GO" id="GO:0051087">
    <property type="term" value="F:protein-folding chaperone binding"/>
    <property type="evidence" value="ECO:0007669"/>
    <property type="project" value="TreeGrafter"/>
</dbReference>
<dbReference type="VEuPathDB" id="PlasmoDB:PGSY75_1413900"/>
<reference evidence="5" key="2">
    <citation type="submission" date="2016-09" db="EMBL/GenBank/DDBJ databases">
        <authorList>
            <consortium name="Pathogen Informatics"/>
            <person name="Sun Q."/>
            <person name="Inoue M."/>
        </authorList>
    </citation>
    <scope>NUCLEOTIDE SEQUENCE</scope>
</reference>
<dbReference type="InterPro" id="IPR051948">
    <property type="entry name" value="Hsp70_co-chaperone_J-domain"/>
</dbReference>
<dbReference type="AlphaFoldDB" id="A0A151L9X0"/>
<dbReference type="EMBL" id="LT969437">
    <property type="protein sequence ID" value="SOV18751.1"/>
    <property type="molecule type" value="Genomic_DNA"/>
</dbReference>
<keyword evidence="7" id="KW-1185">Reference proteome</keyword>
<dbReference type="GO" id="GO:0036503">
    <property type="term" value="P:ERAD pathway"/>
    <property type="evidence" value="ECO:0007669"/>
    <property type="project" value="TreeGrafter"/>
</dbReference>
<accession>A0A151L9X0</accession>
<evidence type="ECO:0000256" key="1">
    <source>
        <dbReference type="ARBA" id="ARBA00023186"/>
    </source>
</evidence>
<dbReference type="Gene3D" id="1.10.287.110">
    <property type="entry name" value="DnaJ domain"/>
    <property type="match status" value="1"/>
</dbReference>
<dbReference type="FunFam" id="1.10.287.110:FF:000115">
    <property type="entry name" value="DnaJ domain-containing protein"/>
    <property type="match status" value="1"/>
</dbReference>
<evidence type="ECO:0000313" key="7">
    <source>
        <dbReference type="Proteomes" id="UP000831156"/>
    </source>
</evidence>
<feature type="transmembrane region" description="Helical" evidence="2">
    <location>
        <begin position="203"/>
        <end position="225"/>
    </location>
</feature>
<dbReference type="Proteomes" id="UP000076004">
    <property type="component" value="Chromosome 14"/>
</dbReference>
<keyword evidence="1" id="KW-0143">Chaperone</keyword>
<gene>
    <name evidence="5" type="ORF">PGABG01_1412300</name>
    <name evidence="4" type="ORF">PGSY75_1413900</name>
</gene>
<evidence type="ECO:0000313" key="6">
    <source>
        <dbReference type="Proteomes" id="UP000076004"/>
    </source>
</evidence>
<dbReference type="OrthoDB" id="10250354at2759"/>
<dbReference type="PROSITE" id="PS50076">
    <property type="entry name" value="DNAJ_2"/>
    <property type="match status" value="1"/>
</dbReference>
<dbReference type="RefSeq" id="XP_018639216.1">
    <property type="nucleotide sequence ID" value="XM_018787844.1"/>
</dbReference>
<dbReference type="PANTHER" id="PTHR44360">
    <property type="entry name" value="DNAJ HOMOLOG SUBFAMILY B MEMBER 9"/>
    <property type="match status" value="1"/>
</dbReference>
<dbReference type="KEGG" id="pgab:PGSY75_1413900"/>
<sequence length="381" mass="45328">MEEIILHMIIIAPLTKWLIGSNRRWNQGKREYGIYIALLVLFCVGIYELRKPNQNLYEVLNLNSYASKTEIQQSFRKMSRIYHPDKNKEPDSLDRFNKIREAYEVLSNEKKKYIYDRFGDFGDSEITSFFYVEIIIIAMFQFAISFIFGFLYTYGKDNEKYRMLICLYIALNFCMELILRFSPESTLFLSFIPILSHYTPFERIHAFRVLVPLVMNAILLVDIYYIEEDTEVYVSTFCEYVFENNSKSIKNYDDALLFCARLVDGKMNKASNFSWREEKSSLDITNMYELDDEKVFDKQYDKDDIFYSVLYNIIESNKNQIDLKIPKKELCRRFDWSRWYTTAILEKNTEEKNFVESNATKGIIFSTVLYFIGLVSHLVSK</sequence>
<dbReference type="InterPro" id="IPR036869">
    <property type="entry name" value="J_dom_sf"/>
</dbReference>
<protein>
    <submittedName>
        <fullName evidence="5">DnaJ protein, putative</fullName>
    </submittedName>
    <submittedName>
        <fullName evidence="4">Putative DnaJ protein</fullName>
    </submittedName>
</protein>
<name>A0A151L9X0_9APIC</name>
<keyword evidence="2" id="KW-1133">Transmembrane helix</keyword>
<evidence type="ECO:0000256" key="2">
    <source>
        <dbReference type="SAM" id="Phobius"/>
    </source>
</evidence>
<dbReference type="InterPro" id="IPR018253">
    <property type="entry name" value="DnaJ_domain_CS"/>
</dbReference>
<dbReference type="GO" id="GO:0005783">
    <property type="term" value="C:endoplasmic reticulum"/>
    <property type="evidence" value="ECO:0007669"/>
    <property type="project" value="TreeGrafter"/>
</dbReference>
<keyword evidence="2" id="KW-0472">Membrane</keyword>
<dbReference type="Pfam" id="PF00226">
    <property type="entry name" value="DnaJ"/>
    <property type="match status" value="1"/>
</dbReference>
<dbReference type="InterPro" id="IPR001623">
    <property type="entry name" value="DnaJ_domain"/>
</dbReference>
<reference evidence="4 6" key="1">
    <citation type="journal article" date="2016" name="Nat. Commun.">
        <title>Genomes of cryptic chimpanzee Plasmodium species reveal key evolutionary events leading to human malaria.</title>
        <authorList>
            <person name="Sundararaman S.A."/>
            <person name="Plenderleith L.J."/>
            <person name="Liu W."/>
            <person name="Loy D.E."/>
            <person name="Learn G.H."/>
            <person name="Li Y."/>
            <person name="Shaw K.S."/>
            <person name="Ayouba A."/>
            <person name="Peeters M."/>
            <person name="Speede S."/>
            <person name="Shaw G.M."/>
            <person name="Bushman F.D."/>
            <person name="Brisson D."/>
            <person name="Rayner J.C."/>
            <person name="Sharp P.M."/>
            <person name="Hahn B.H."/>
        </authorList>
    </citation>
    <scope>NUCLEOTIDE SEQUENCE [LARGE SCALE GENOMIC DNA]</scope>
    <source>
        <strain evidence="4 6">SY75</strain>
    </source>
</reference>
<dbReference type="PRINTS" id="PR00625">
    <property type="entry name" value="JDOMAIN"/>
</dbReference>
<feature type="transmembrane region" description="Helical" evidence="2">
    <location>
        <begin position="129"/>
        <end position="152"/>
    </location>
</feature>
<evidence type="ECO:0000313" key="4">
    <source>
        <dbReference type="EMBL" id="KYN95750.1"/>
    </source>
</evidence>
<dbReference type="CDD" id="cd06257">
    <property type="entry name" value="DnaJ"/>
    <property type="match status" value="1"/>
</dbReference>
<organism evidence="4 6">
    <name type="scientific">Plasmodium gaboni</name>
    <dbReference type="NCBI Taxonomy" id="647221"/>
    <lineage>
        <taxon>Eukaryota</taxon>
        <taxon>Sar</taxon>
        <taxon>Alveolata</taxon>
        <taxon>Apicomplexa</taxon>
        <taxon>Aconoidasida</taxon>
        <taxon>Haemosporida</taxon>
        <taxon>Plasmodiidae</taxon>
        <taxon>Plasmodium</taxon>
        <taxon>Plasmodium (Laverania)</taxon>
    </lineage>
</organism>
<dbReference type="SUPFAM" id="SSF46565">
    <property type="entry name" value="Chaperone J-domain"/>
    <property type="match status" value="1"/>
</dbReference>
<dbReference type="SMART" id="SM00271">
    <property type="entry name" value="DnaJ"/>
    <property type="match status" value="1"/>
</dbReference>
<evidence type="ECO:0000313" key="5">
    <source>
        <dbReference type="EMBL" id="SOV18751.1"/>
    </source>
</evidence>
<feature type="transmembrane region" description="Helical" evidence="2">
    <location>
        <begin position="32"/>
        <end position="49"/>
    </location>
</feature>
<dbReference type="Proteomes" id="UP000831156">
    <property type="component" value="Chromosome 14"/>
</dbReference>
<feature type="transmembrane region" description="Helical" evidence="2">
    <location>
        <begin position="164"/>
        <end position="183"/>
    </location>
</feature>
<feature type="transmembrane region" description="Helical" evidence="2">
    <location>
        <begin position="362"/>
        <end position="379"/>
    </location>
</feature>